<feature type="transmembrane region" description="Helical" evidence="1">
    <location>
        <begin position="198"/>
        <end position="218"/>
    </location>
</feature>
<feature type="transmembrane region" description="Helical" evidence="1">
    <location>
        <begin position="53"/>
        <end position="72"/>
    </location>
</feature>
<feature type="transmembrane region" description="Helical" evidence="1">
    <location>
        <begin position="120"/>
        <end position="142"/>
    </location>
</feature>
<protein>
    <submittedName>
        <fullName evidence="2">Uncharacterized protein</fullName>
    </submittedName>
</protein>
<feature type="transmembrane region" description="Helical" evidence="1">
    <location>
        <begin position="154"/>
        <end position="178"/>
    </location>
</feature>
<dbReference type="AlphaFoldDB" id="A0A8H4VNH1"/>
<evidence type="ECO:0000313" key="3">
    <source>
        <dbReference type="Proteomes" id="UP000521872"/>
    </source>
</evidence>
<keyword evidence="1" id="KW-1133">Transmembrane helix</keyword>
<organism evidence="2 3">
    <name type="scientific">Agrocybe pediades</name>
    <dbReference type="NCBI Taxonomy" id="84607"/>
    <lineage>
        <taxon>Eukaryota</taxon>
        <taxon>Fungi</taxon>
        <taxon>Dikarya</taxon>
        <taxon>Basidiomycota</taxon>
        <taxon>Agaricomycotina</taxon>
        <taxon>Agaricomycetes</taxon>
        <taxon>Agaricomycetidae</taxon>
        <taxon>Agaricales</taxon>
        <taxon>Agaricineae</taxon>
        <taxon>Strophariaceae</taxon>
        <taxon>Agrocybe</taxon>
    </lineage>
</organism>
<name>A0A8H4VNH1_9AGAR</name>
<accession>A0A8H4VNH1</accession>
<keyword evidence="1" id="KW-0472">Membrane</keyword>
<dbReference type="EMBL" id="JAACJL010000045">
    <property type="protein sequence ID" value="KAF4614279.1"/>
    <property type="molecule type" value="Genomic_DNA"/>
</dbReference>
<feature type="transmembrane region" description="Helical" evidence="1">
    <location>
        <begin position="290"/>
        <end position="310"/>
    </location>
</feature>
<evidence type="ECO:0000256" key="1">
    <source>
        <dbReference type="SAM" id="Phobius"/>
    </source>
</evidence>
<gene>
    <name evidence="2" type="ORF">D9613_008029</name>
</gene>
<reference evidence="2 3" key="1">
    <citation type="submission" date="2019-12" db="EMBL/GenBank/DDBJ databases">
        <authorList>
            <person name="Floudas D."/>
            <person name="Bentzer J."/>
            <person name="Ahren D."/>
            <person name="Johansson T."/>
            <person name="Persson P."/>
            <person name="Tunlid A."/>
        </authorList>
    </citation>
    <scope>NUCLEOTIDE SEQUENCE [LARGE SCALE GENOMIC DNA]</scope>
    <source>
        <strain evidence="2 3">CBS 102.39</strain>
    </source>
</reference>
<feature type="transmembrane region" description="Helical" evidence="1">
    <location>
        <begin position="239"/>
        <end position="260"/>
    </location>
</feature>
<proteinExistence type="predicted"/>
<keyword evidence="3" id="KW-1185">Reference proteome</keyword>
<evidence type="ECO:0000313" key="2">
    <source>
        <dbReference type="EMBL" id="KAF4614279.1"/>
    </source>
</evidence>
<feature type="transmembrane region" description="Helical" evidence="1">
    <location>
        <begin position="20"/>
        <end position="46"/>
    </location>
</feature>
<comment type="caution">
    <text evidence="2">The sequence shown here is derived from an EMBL/GenBank/DDBJ whole genome shotgun (WGS) entry which is preliminary data.</text>
</comment>
<sequence length="394" mass="43122">MPPTVDEPSVSSQEGQISLTLSLLMLQQFLFGIYTGVLLITLYGYYGKATGKWIITGTMIMLYILTATVVSIDWKYAQIMFCDVISSDVIMPSIDLRSYMYVYALDGPLLSFSNAVQQPIILNIAQFGGLILADGLLVWRCFHACGQSFRHTVLPMVLFIIEAGLAICATVYTYSLFVPHDSVLNSLTQSTDVLANRIAGSALLSTALTSLVCTFMICRQIYKYTSWHNSGTRRRYRQLLLMLVQSSGAYSATVCVKAIFELIGKEHPVLVTETPRGAADPSLFASPSSYTSVVVSVVVGLVPTLMIASVSWSRSGNDRLEVFSGTFSVPLDIGTEEPHFATQSQMTDGSDDINLTTDEPESRGEYENSDSQIVAGKEVDYLGGVFITEPCRAL</sequence>
<dbReference type="Proteomes" id="UP000521872">
    <property type="component" value="Unassembled WGS sequence"/>
</dbReference>
<keyword evidence="1" id="KW-0812">Transmembrane</keyword>